<dbReference type="GO" id="GO:0009083">
    <property type="term" value="P:branched-chain amino acid catabolic process"/>
    <property type="evidence" value="ECO:0007669"/>
    <property type="project" value="TreeGrafter"/>
</dbReference>
<dbReference type="InterPro" id="IPR029061">
    <property type="entry name" value="THDP-binding"/>
</dbReference>
<dbReference type="CDD" id="cd02000">
    <property type="entry name" value="TPP_E1_PDC_ADC_BCADC"/>
    <property type="match status" value="1"/>
</dbReference>
<dbReference type="Gene3D" id="3.40.50.970">
    <property type="match status" value="1"/>
</dbReference>
<organism evidence="6">
    <name type="scientific">uncultured Frankineae bacterium</name>
    <dbReference type="NCBI Taxonomy" id="437475"/>
    <lineage>
        <taxon>Bacteria</taxon>
        <taxon>Bacillati</taxon>
        <taxon>Actinomycetota</taxon>
        <taxon>Actinomycetes</taxon>
        <taxon>Frankiales</taxon>
        <taxon>environmental samples</taxon>
    </lineage>
</organism>
<keyword evidence="3" id="KW-0786">Thiamine pyrophosphate</keyword>
<feature type="region of interest" description="Disordered" evidence="4">
    <location>
        <begin position="1"/>
        <end position="21"/>
    </location>
</feature>
<proteinExistence type="predicted"/>
<dbReference type="NCBIfam" id="TIGR03181">
    <property type="entry name" value="PDH_E1_alph_x"/>
    <property type="match status" value="1"/>
</dbReference>
<feature type="domain" description="Dehydrogenase E1 component" evidence="5">
    <location>
        <begin position="54"/>
        <end position="326"/>
    </location>
</feature>
<reference evidence="6" key="1">
    <citation type="submission" date="2020-02" db="EMBL/GenBank/DDBJ databases">
        <authorList>
            <person name="Meier V. D."/>
        </authorList>
    </citation>
    <scope>NUCLEOTIDE SEQUENCE</scope>
    <source>
        <strain evidence="6">AVDCRST_MAG07</strain>
    </source>
</reference>
<dbReference type="AlphaFoldDB" id="A0A6J4LN20"/>
<gene>
    <name evidence="6" type="ORF">AVDCRST_MAG07-1988</name>
</gene>
<dbReference type="EC" id="1.2.4.4" evidence="6"/>
<evidence type="ECO:0000313" key="6">
    <source>
        <dbReference type="EMBL" id="CAA9335312.1"/>
    </source>
</evidence>
<keyword evidence="2 6" id="KW-0560">Oxidoreductase</keyword>
<protein>
    <submittedName>
        <fullName evidence="6">Branched-chain alpha-keto acid dehydrogenase, E1 component, alpha subunit</fullName>
        <ecNumber evidence="6">1.2.4.4</ecNumber>
    </submittedName>
</protein>
<dbReference type="InterPro" id="IPR001017">
    <property type="entry name" value="DH_E1"/>
</dbReference>
<dbReference type="InterPro" id="IPR017596">
    <property type="entry name" value="PdhA/BkdA"/>
</dbReference>
<comment type="cofactor">
    <cofactor evidence="1">
        <name>thiamine diphosphate</name>
        <dbReference type="ChEBI" id="CHEBI:58937"/>
    </cofactor>
</comment>
<dbReference type="PANTHER" id="PTHR43380:SF1">
    <property type="entry name" value="2-OXOISOVALERATE DEHYDROGENASE SUBUNIT ALPHA, MITOCHONDRIAL"/>
    <property type="match status" value="1"/>
</dbReference>
<name>A0A6J4LN20_9ACTN</name>
<accession>A0A6J4LN20</accession>
<evidence type="ECO:0000256" key="4">
    <source>
        <dbReference type="SAM" id="MobiDB-lite"/>
    </source>
</evidence>
<dbReference type="SUPFAM" id="SSF52518">
    <property type="entry name" value="Thiamin diphosphate-binding fold (THDP-binding)"/>
    <property type="match status" value="1"/>
</dbReference>
<dbReference type="InterPro" id="IPR050771">
    <property type="entry name" value="Alpha-ketoacid_DH_E1_comp"/>
</dbReference>
<dbReference type="EMBL" id="CADCUB010000103">
    <property type="protein sequence ID" value="CAA9335312.1"/>
    <property type="molecule type" value="Genomic_DNA"/>
</dbReference>
<evidence type="ECO:0000256" key="1">
    <source>
        <dbReference type="ARBA" id="ARBA00001964"/>
    </source>
</evidence>
<dbReference type="Pfam" id="PF00676">
    <property type="entry name" value="E1_dh"/>
    <property type="match status" value="1"/>
</dbReference>
<dbReference type="GO" id="GO:0003863">
    <property type="term" value="F:branched-chain 2-oxo acid dehydrogenase activity"/>
    <property type="evidence" value="ECO:0007669"/>
    <property type="project" value="UniProtKB-EC"/>
</dbReference>
<evidence type="ECO:0000256" key="3">
    <source>
        <dbReference type="ARBA" id="ARBA00023052"/>
    </source>
</evidence>
<evidence type="ECO:0000256" key="2">
    <source>
        <dbReference type="ARBA" id="ARBA00023002"/>
    </source>
</evidence>
<dbReference type="PANTHER" id="PTHR43380">
    <property type="entry name" value="2-OXOISOVALERATE DEHYDROGENASE SUBUNIT ALPHA, MITOCHONDRIAL"/>
    <property type="match status" value="1"/>
</dbReference>
<evidence type="ECO:0000259" key="5">
    <source>
        <dbReference type="Pfam" id="PF00676"/>
    </source>
</evidence>
<sequence length="383" mass="41885">MPDATALTEPPIPSSPAGEVPVQLLTPEGERVSHPEYDVDLTDEEYRGLYRDLVLVRRIDIEATALQRQGELGIWAALLGQEAAQVGSGRAMREKDFAFPTYREHGVAWCRGVDPLELLGLFRGVSNGGWDPQEKRFQLYTIVIGSQTLHATGYAMGVQKDGAVGPQADGSEGEAVIAYFGDGASSQGDVNEAFVWASVYNAPVVFFCQNNQWGISTPTDHQTRIPLYRRAEGFGFPGVRVDGNDVLASYAVTRKALDDARQGQGPTLVEAFTYRMGAHTTSDDPTRYRLASELEAWKLKDPLERMKSFLYKQQIADADFFAELDADADALAARLRAGCLQMTDPAPSAMFDRVYAETTPLLQEQQAAFEAYSAGFADAGAVH</sequence>
<dbReference type="GO" id="GO:0000287">
    <property type="term" value="F:magnesium ion binding"/>
    <property type="evidence" value="ECO:0007669"/>
    <property type="project" value="UniProtKB-ARBA"/>
</dbReference>